<dbReference type="EMBL" id="JAROAV010000028">
    <property type="protein sequence ID" value="MDF8264325.1"/>
    <property type="molecule type" value="Genomic_DNA"/>
</dbReference>
<evidence type="ECO:0000313" key="5">
    <source>
        <dbReference type="EMBL" id="MDF8264325.1"/>
    </source>
</evidence>
<dbReference type="RefSeq" id="WP_275236547.1">
    <property type="nucleotide sequence ID" value="NZ_JARFJC010000004.1"/>
</dbReference>
<evidence type="ECO:0000259" key="4">
    <source>
        <dbReference type="PROSITE" id="PS50956"/>
    </source>
</evidence>
<dbReference type="InterPro" id="IPR019888">
    <property type="entry name" value="Tscrpt_reg_AsnC-like"/>
</dbReference>
<comment type="caution">
    <text evidence="5">The sequence shown here is derived from an EMBL/GenBank/DDBJ whole genome shotgun (WGS) entry which is preliminary data.</text>
</comment>
<dbReference type="PANTHER" id="PTHR30154">
    <property type="entry name" value="LEUCINE-RESPONSIVE REGULATORY PROTEIN"/>
    <property type="match status" value="1"/>
</dbReference>
<organism evidence="5 6">
    <name type="scientific">Luteipulveratus flavus</name>
    <dbReference type="NCBI Taxonomy" id="3031728"/>
    <lineage>
        <taxon>Bacteria</taxon>
        <taxon>Bacillati</taxon>
        <taxon>Actinomycetota</taxon>
        <taxon>Actinomycetes</taxon>
        <taxon>Micrococcales</taxon>
        <taxon>Dermacoccaceae</taxon>
        <taxon>Luteipulveratus</taxon>
    </lineage>
</organism>
<keyword evidence="3" id="KW-0804">Transcription</keyword>
<dbReference type="Pfam" id="PF13404">
    <property type="entry name" value="HTH_AsnC-type"/>
    <property type="match status" value="2"/>
</dbReference>
<evidence type="ECO:0000256" key="3">
    <source>
        <dbReference type="ARBA" id="ARBA00023163"/>
    </source>
</evidence>
<dbReference type="Pfam" id="PF01037">
    <property type="entry name" value="AsnC_trans_reg"/>
    <property type="match status" value="1"/>
</dbReference>
<dbReference type="PANTHER" id="PTHR30154:SF34">
    <property type="entry name" value="TRANSCRIPTIONAL REGULATOR AZLB"/>
    <property type="match status" value="1"/>
</dbReference>
<dbReference type="SUPFAM" id="SSF54909">
    <property type="entry name" value="Dimeric alpha+beta barrel"/>
    <property type="match status" value="2"/>
</dbReference>
<dbReference type="InterPro" id="IPR036390">
    <property type="entry name" value="WH_DNA-bd_sf"/>
</dbReference>
<name>A0ABT6C6B0_9MICO</name>
<dbReference type="PROSITE" id="PS50956">
    <property type="entry name" value="HTH_ASNC_2"/>
    <property type="match status" value="1"/>
</dbReference>
<sequence>MATVDGSEKIQIGDLDVRILHCLQVAPRAPFAVVADVLGVSEQTVARRFRRLRSVGVVRVVGLVNPVRLGQTGWGVRVRCRPQATTEIGRALARRPDVSWVTVATGGTELICVLRSRSEADRDALMLDQLPRTTQVLSIDAYAFLHVFRGSTTHDWRLGGRLLPGSDVERLTATQPAAPSGTGERPVELTPEDEPLLAELAVDGRATYAALAAATGWSEGRVTRRLAQLLGAGVVYLDIDFAMRELGYPTSAFVSLTVAPGDLHEVGLALASHDHVMFVGATTGRFNLVVSAAFRSAEELYRFVTDDLGSLRGVGQVEVTLIARTLKQAGSLLHDGRLSPPAPPAAPARRR</sequence>
<accession>A0ABT6C6B0</accession>
<protein>
    <submittedName>
        <fullName evidence="5">AsnC family transcriptional regulator</fullName>
    </submittedName>
</protein>
<dbReference type="InterPro" id="IPR036388">
    <property type="entry name" value="WH-like_DNA-bd_sf"/>
</dbReference>
<dbReference type="InterPro" id="IPR019887">
    <property type="entry name" value="Tscrpt_reg_AsnC/Lrp_C"/>
</dbReference>
<evidence type="ECO:0000313" key="6">
    <source>
        <dbReference type="Proteomes" id="UP001528912"/>
    </source>
</evidence>
<evidence type="ECO:0000256" key="1">
    <source>
        <dbReference type="ARBA" id="ARBA00023015"/>
    </source>
</evidence>
<feature type="domain" description="HTH asnC-type" evidence="4">
    <location>
        <begin position="14"/>
        <end position="72"/>
    </location>
</feature>
<evidence type="ECO:0000256" key="2">
    <source>
        <dbReference type="ARBA" id="ARBA00023125"/>
    </source>
</evidence>
<gene>
    <name evidence="5" type="ORF">P4R38_08735</name>
</gene>
<keyword evidence="1" id="KW-0805">Transcription regulation</keyword>
<dbReference type="Proteomes" id="UP001528912">
    <property type="component" value="Unassembled WGS sequence"/>
</dbReference>
<dbReference type="Gene3D" id="3.30.70.920">
    <property type="match status" value="2"/>
</dbReference>
<dbReference type="InterPro" id="IPR011008">
    <property type="entry name" value="Dimeric_a/b-barrel"/>
</dbReference>
<dbReference type="InterPro" id="IPR000485">
    <property type="entry name" value="AsnC-type_HTH_dom"/>
</dbReference>
<keyword evidence="2" id="KW-0238">DNA-binding</keyword>
<dbReference type="Gene3D" id="1.10.10.10">
    <property type="entry name" value="Winged helix-like DNA-binding domain superfamily/Winged helix DNA-binding domain"/>
    <property type="match status" value="2"/>
</dbReference>
<keyword evidence="6" id="KW-1185">Reference proteome</keyword>
<reference evidence="5 6" key="1">
    <citation type="submission" date="2023-03" db="EMBL/GenBank/DDBJ databases">
        <title>YIM 133296 draft genome.</title>
        <authorList>
            <person name="Xiong L."/>
        </authorList>
    </citation>
    <scope>NUCLEOTIDE SEQUENCE [LARGE SCALE GENOMIC DNA]</scope>
    <source>
        <strain evidence="5 6">YIM 133296</strain>
    </source>
</reference>
<proteinExistence type="predicted"/>
<dbReference type="SUPFAM" id="SSF46785">
    <property type="entry name" value="Winged helix' DNA-binding domain"/>
    <property type="match status" value="2"/>
</dbReference>
<dbReference type="SMART" id="SM00344">
    <property type="entry name" value="HTH_ASNC"/>
    <property type="match status" value="2"/>
</dbReference>